<reference evidence="3 4" key="1">
    <citation type="submission" date="2020-07" db="EMBL/GenBank/DDBJ databases">
        <title>MOT database genomes.</title>
        <authorList>
            <person name="Joseph S."/>
            <person name="Aduse-Opoku J."/>
            <person name="Hashim A."/>
            <person name="Wade W."/>
            <person name="Curtis M."/>
        </authorList>
    </citation>
    <scope>NUCLEOTIDE SEQUENCE [LARGE SCALE GENOMIC DNA]</scope>
    <source>
        <strain evidence="3 4">DSM 100099</strain>
    </source>
</reference>
<keyword evidence="1" id="KW-0472">Membrane</keyword>
<keyword evidence="1" id="KW-1133">Transmembrane helix</keyword>
<keyword evidence="1" id="KW-0812">Transmembrane</keyword>
<evidence type="ECO:0000256" key="1">
    <source>
        <dbReference type="SAM" id="Phobius"/>
    </source>
</evidence>
<dbReference type="Pfam" id="PF13462">
    <property type="entry name" value="Thioredoxin_4"/>
    <property type="match status" value="1"/>
</dbReference>
<evidence type="ECO:0000313" key="4">
    <source>
        <dbReference type="Proteomes" id="UP000561011"/>
    </source>
</evidence>
<name>A0A853EWW4_9MICO</name>
<accession>A0A853EWW4</accession>
<dbReference type="EMBL" id="JACBYE010000030">
    <property type="protein sequence ID" value="NYS94294.1"/>
    <property type="molecule type" value="Genomic_DNA"/>
</dbReference>
<proteinExistence type="predicted"/>
<keyword evidence="4" id="KW-1185">Reference proteome</keyword>
<dbReference type="Proteomes" id="UP000561011">
    <property type="component" value="Unassembled WGS sequence"/>
</dbReference>
<dbReference type="AlphaFoldDB" id="A0A853EWW4"/>
<evidence type="ECO:0000313" key="3">
    <source>
        <dbReference type="EMBL" id="NYS94294.1"/>
    </source>
</evidence>
<protein>
    <submittedName>
        <fullName evidence="3">Thioredoxin domain-containing protein</fullName>
    </submittedName>
</protein>
<organism evidence="3 4">
    <name type="scientific">Sanguibacter inulinus</name>
    <dbReference type="NCBI Taxonomy" id="60922"/>
    <lineage>
        <taxon>Bacteria</taxon>
        <taxon>Bacillati</taxon>
        <taxon>Actinomycetota</taxon>
        <taxon>Actinomycetes</taxon>
        <taxon>Micrococcales</taxon>
        <taxon>Sanguibacteraceae</taxon>
        <taxon>Sanguibacter</taxon>
    </lineage>
</organism>
<feature type="domain" description="Thioredoxin-like fold" evidence="2">
    <location>
        <begin position="104"/>
        <end position="261"/>
    </location>
</feature>
<dbReference type="Gene3D" id="3.40.30.10">
    <property type="entry name" value="Glutaredoxin"/>
    <property type="match status" value="1"/>
</dbReference>
<dbReference type="InterPro" id="IPR036249">
    <property type="entry name" value="Thioredoxin-like_sf"/>
</dbReference>
<comment type="caution">
    <text evidence="3">The sequence shown here is derived from an EMBL/GenBank/DDBJ whole genome shotgun (WGS) entry which is preliminary data.</text>
</comment>
<feature type="transmembrane region" description="Helical" evidence="1">
    <location>
        <begin position="37"/>
        <end position="58"/>
    </location>
</feature>
<sequence length="276" mass="29115">MVTKPPQSPKADRREAARAQALKLQQEQLRREKRTRITILSSIVAGLVVVGLIVWLILRSAGPDFTGASEIPADVARPATATENGGVTFGVDGVAGTNSGADAVNVDVYLDYMCPICGQFEDTNSEALDQLREAGDITLTVHAISILDRVSQGSAYSTRSAQAFAFIADQAPEQALDFSEALFAQQPAENTAGLSDEQLVSIAESVGVPADIAAKIPDLTFKEFVDAKTQVALGDPALKNDQGSFGTPTILINGEQVTSNWTVPGNLTTEIQAAKG</sequence>
<dbReference type="SUPFAM" id="SSF52833">
    <property type="entry name" value="Thioredoxin-like"/>
    <property type="match status" value="1"/>
</dbReference>
<gene>
    <name evidence="3" type="ORF">HZZ10_12290</name>
</gene>
<dbReference type="CDD" id="cd02972">
    <property type="entry name" value="DsbA_family"/>
    <property type="match status" value="1"/>
</dbReference>
<dbReference type="RefSeq" id="WP_179913729.1">
    <property type="nucleotide sequence ID" value="NZ_JACBYE010000030.1"/>
</dbReference>
<evidence type="ECO:0000259" key="2">
    <source>
        <dbReference type="Pfam" id="PF13462"/>
    </source>
</evidence>
<dbReference type="InterPro" id="IPR012336">
    <property type="entry name" value="Thioredoxin-like_fold"/>
</dbReference>